<comment type="caution">
    <text evidence="7">The sequence shown here is derived from an EMBL/GenBank/DDBJ whole genome shotgun (WGS) entry which is preliminary data.</text>
</comment>
<gene>
    <name evidence="7" type="ORF">F0L74_27000</name>
</gene>
<feature type="chain" id="PRO_5023000932" description="Pectinesterase" evidence="5">
    <location>
        <begin position="21"/>
        <end position="315"/>
    </location>
</feature>
<dbReference type="FunFam" id="2.160.20.10:FF:000052">
    <property type="entry name" value="Pectinesterase"/>
    <property type="match status" value="1"/>
</dbReference>
<dbReference type="AlphaFoldDB" id="A0A5B2VNR5"/>
<dbReference type="PANTHER" id="PTHR31321:SF57">
    <property type="entry name" value="PECTINESTERASE 53-RELATED"/>
    <property type="match status" value="1"/>
</dbReference>
<evidence type="ECO:0000256" key="5">
    <source>
        <dbReference type="RuleBase" id="RU000589"/>
    </source>
</evidence>
<protein>
    <recommendedName>
        <fullName evidence="5">Pectinesterase</fullName>
        <ecNumber evidence="5">3.1.1.11</ecNumber>
    </recommendedName>
</protein>
<feature type="domain" description="Pectinesterase catalytic" evidence="6">
    <location>
        <begin position="25"/>
        <end position="312"/>
    </location>
</feature>
<dbReference type="InterPro" id="IPR033131">
    <property type="entry name" value="Pectinesterase_Asp_AS"/>
</dbReference>
<dbReference type="InterPro" id="IPR018040">
    <property type="entry name" value="Pectinesterase_Tyr_AS"/>
</dbReference>
<dbReference type="EC" id="3.1.1.11" evidence="5"/>
<dbReference type="Proteomes" id="UP000324611">
    <property type="component" value="Unassembled WGS sequence"/>
</dbReference>
<comment type="catalytic activity">
    <reaction evidence="5">
        <text>[(1-&gt;4)-alpha-D-galacturonosyl methyl ester](n) + n H2O = [(1-&gt;4)-alpha-D-galacturonosyl](n) + n methanol + n H(+)</text>
        <dbReference type="Rhea" id="RHEA:22380"/>
        <dbReference type="Rhea" id="RHEA-COMP:14570"/>
        <dbReference type="Rhea" id="RHEA-COMP:14573"/>
        <dbReference type="ChEBI" id="CHEBI:15377"/>
        <dbReference type="ChEBI" id="CHEBI:15378"/>
        <dbReference type="ChEBI" id="CHEBI:17790"/>
        <dbReference type="ChEBI" id="CHEBI:140522"/>
        <dbReference type="ChEBI" id="CHEBI:140523"/>
        <dbReference type="EC" id="3.1.1.11"/>
    </reaction>
</comment>
<dbReference type="Gene3D" id="2.160.20.10">
    <property type="entry name" value="Single-stranded right-handed beta-helix, Pectin lyase-like"/>
    <property type="match status" value="1"/>
</dbReference>
<dbReference type="GO" id="GO:0009279">
    <property type="term" value="C:cell outer membrane"/>
    <property type="evidence" value="ECO:0007669"/>
    <property type="project" value="TreeGrafter"/>
</dbReference>
<evidence type="ECO:0000256" key="1">
    <source>
        <dbReference type="ARBA" id="ARBA00008891"/>
    </source>
</evidence>
<dbReference type="InterPro" id="IPR000070">
    <property type="entry name" value="Pectinesterase_cat"/>
</dbReference>
<dbReference type="EMBL" id="VUOC01000004">
    <property type="protein sequence ID" value="KAA2239837.1"/>
    <property type="molecule type" value="Genomic_DNA"/>
</dbReference>
<dbReference type="InterPro" id="IPR012334">
    <property type="entry name" value="Pectin_lyas_fold"/>
</dbReference>
<dbReference type="PROSITE" id="PS00503">
    <property type="entry name" value="PECTINESTERASE_2"/>
    <property type="match status" value="1"/>
</dbReference>
<evidence type="ECO:0000256" key="2">
    <source>
        <dbReference type="ARBA" id="ARBA00022801"/>
    </source>
</evidence>
<dbReference type="Pfam" id="PF01095">
    <property type="entry name" value="Pectinesterase"/>
    <property type="match status" value="1"/>
</dbReference>
<dbReference type="GO" id="GO:0042545">
    <property type="term" value="P:cell wall modification"/>
    <property type="evidence" value="ECO:0007669"/>
    <property type="project" value="UniProtKB-UniRule"/>
</dbReference>
<evidence type="ECO:0000259" key="6">
    <source>
        <dbReference type="Pfam" id="PF01095"/>
    </source>
</evidence>
<dbReference type="SUPFAM" id="SSF51126">
    <property type="entry name" value="Pectin lyase-like"/>
    <property type="match status" value="1"/>
</dbReference>
<dbReference type="InterPro" id="IPR011050">
    <property type="entry name" value="Pectin_lyase_fold/virulence"/>
</dbReference>
<proteinExistence type="inferred from homology"/>
<reference evidence="7 8" key="2">
    <citation type="submission" date="2019-09" db="EMBL/GenBank/DDBJ databases">
        <authorList>
            <person name="Jin C."/>
        </authorList>
    </citation>
    <scope>NUCLEOTIDE SEQUENCE [LARGE SCALE GENOMIC DNA]</scope>
    <source>
        <strain evidence="7 8">BN140078</strain>
    </source>
</reference>
<dbReference type="PANTHER" id="PTHR31321">
    <property type="entry name" value="ACYL-COA THIOESTER HYDROLASE YBHC-RELATED"/>
    <property type="match status" value="1"/>
</dbReference>
<dbReference type="PROSITE" id="PS00800">
    <property type="entry name" value="PECTINESTERASE_1"/>
    <property type="match status" value="1"/>
</dbReference>
<dbReference type="GO" id="GO:0045490">
    <property type="term" value="P:pectin catabolic process"/>
    <property type="evidence" value="ECO:0007669"/>
    <property type="project" value="UniProtKB-UniRule"/>
</dbReference>
<dbReference type="UniPathway" id="UPA00545">
    <property type="reaction ID" value="UER00823"/>
</dbReference>
<dbReference type="RefSeq" id="WP_149841014.1">
    <property type="nucleotide sequence ID" value="NZ_VUOC01000004.1"/>
</dbReference>
<dbReference type="GO" id="GO:0030599">
    <property type="term" value="F:pectinesterase activity"/>
    <property type="evidence" value="ECO:0007669"/>
    <property type="project" value="UniProtKB-UniRule"/>
</dbReference>
<comment type="similarity">
    <text evidence="1">Belongs to the pectinesterase family.</text>
</comment>
<sequence length="315" mass="34345">MRKHASLFLLLFFLLPAAFCQTRKITVAKDGSGDYNTVQAAINAIKDDNPETTIVFIKNGTYKEKLTLPATKINVHFIGESVEQTILTYDDYASRKDSAGNNIGTSGSASFSIYGANFSAENITFENAAGPVGQAVAVRVTGDKAKFVNCCFLGFQDTLYTHGPDSRQYYSKCYIEGTVDFIFGASTALFDSCTIHGKKGGYYTAASTTEGKQFGYVFINCRLDGDAPAGSYYLGRPWRPTAKVVYIHCQLGNTVKPEGWHNWGKTDNERTAFYAEYANSGDGAASTGRVPWAHQLTAAEANNYTTANILSGWKP</sequence>
<organism evidence="7 8">
    <name type="scientific">Chitinophaga agrisoli</name>
    <dbReference type="NCBI Taxonomy" id="2607653"/>
    <lineage>
        <taxon>Bacteria</taxon>
        <taxon>Pseudomonadati</taxon>
        <taxon>Bacteroidota</taxon>
        <taxon>Chitinophagia</taxon>
        <taxon>Chitinophagales</taxon>
        <taxon>Chitinophagaceae</taxon>
        <taxon>Chitinophaga</taxon>
    </lineage>
</organism>
<reference evidence="7 8" key="1">
    <citation type="submission" date="2019-09" db="EMBL/GenBank/DDBJ databases">
        <title>Chitinophaga ginsengihumi sp. nov., isolated from soil of ginseng rhizosphere.</title>
        <authorList>
            <person name="Lee J."/>
        </authorList>
    </citation>
    <scope>NUCLEOTIDE SEQUENCE [LARGE SCALE GENOMIC DNA]</scope>
    <source>
        <strain evidence="7 8">BN140078</strain>
    </source>
</reference>
<evidence type="ECO:0000256" key="4">
    <source>
        <dbReference type="PROSITE-ProRule" id="PRU10040"/>
    </source>
</evidence>
<evidence type="ECO:0000313" key="8">
    <source>
        <dbReference type="Proteomes" id="UP000324611"/>
    </source>
</evidence>
<comment type="pathway">
    <text evidence="5">Glycan metabolism; pectin degradation; 2-dehydro-3-deoxy-D-gluconate from pectin: step 1/5.</text>
</comment>
<feature type="signal peptide" evidence="5">
    <location>
        <begin position="1"/>
        <end position="20"/>
    </location>
</feature>
<accession>A0A5B2VNR5</accession>
<keyword evidence="8" id="KW-1185">Reference proteome</keyword>
<keyword evidence="3 5" id="KW-0063">Aspartyl esterase</keyword>
<evidence type="ECO:0000313" key="7">
    <source>
        <dbReference type="EMBL" id="KAA2239837.1"/>
    </source>
</evidence>
<evidence type="ECO:0000256" key="3">
    <source>
        <dbReference type="ARBA" id="ARBA00023085"/>
    </source>
</evidence>
<name>A0A5B2VNR5_9BACT</name>
<feature type="active site" evidence="4">
    <location>
        <position position="180"/>
    </location>
</feature>
<keyword evidence="2 5" id="KW-0378">Hydrolase</keyword>
<keyword evidence="5" id="KW-0732">Signal</keyword>